<feature type="transmembrane region" description="Helical" evidence="7">
    <location>
        <begin position="172"/>
        <end position="194"/>
    </location>
</feature>
<feature type="transmembrane region" description="Helical" evidence="7">
    <location>
        <begin position="72"/>
        <end position="95"/>
    </location>
</feature>
<keyword evidence="5 7" id="KW-0472">Membrane</keyword>
<evidence type="ECO:0000256" key="6">
    <source>
        <dbReference type="RuleBase" id="RU004057"/>
    </source>
</evidence>
<keyword evidence="10" id="KW-1185">Reference proteome</keyword>
<keyword evidence="6" id="KW-0653">Protein transport</keyword>
<dbReference type="EMBL" id="CP036274">
    <property type="protein sequence ID" value="QDU25322.1"/>
    <property type="molecule type" value="Genomic_DNA"/>
</dbReference>
<evidence type="ECO:0000256" key="7">
    <source>
        <dbReference type="SAM" id="Phobius"/>
    </source>
</evidence>
<gene>
    <name evidence="9" type="primary">exbB_1</name>
    <name evidence="9" type="ORF">ETAA8_03870</name>
</gene>
<dbReference type="GO" id="GO:0005886">
    <property type="term" value="C:plasma membrane"/>
    <property type="evidence" value="ECO:0007669"/>
    <property type="project" value="UniProtKB-SubCell"/>
</dbReference>
<dbReference type="AlphaFoldDB" id="A0A517Y5C3"/>
<evidence type="ECO:0000256" key="2">
    <source>
        <dbReference type="ARBA" id="ARBA00022475"/>
    </source>
</evidence>
<comment type="similarity">
    <text evidence="6">Belongs to the exbB/tolQ family.</text>
</comment>
<keyword evidence="2" id="KW-1003">Cell membrane</keyword>
<evidence type="ECO:0000256" key="1">
    <source>
        <dbReference type="ARBA" id="ARBA00004651"/>
    </source>
</evidence>
<evidence type="ECO:0000259" key="8">
    <source>
        <dbReference type="Pfam" id="PF01618"/>
    </source>
</evidence>
<dbReference type="Proteomes" id="UP000315017">
    <property type="component" value="Chromosome"/>
</dbReference>
<name>A0A517Y5C3_9BACT</name>
<dbReference type="PANTHER" id="PTHR30625">
    <property type="entry name" value="PROTEIN TOLQ"/>
    <property type="match status" value="1"/>
</dbReference>
<comment type="subcellular location">
    <subcellularLocation>
        <location evidence="1">Cell membrane</location>
        <topology evidence="1">Multi-pass membrane protein</topology>
    </subcellularLocation>
    <subcellularLocation>
        <location evidence="6">Membrane</location>
        <topology evidence="6">Multi-pass membrane protein</topology>
    </subcellularLocation>
</comment>
<dbReference type="PANTHER" id="PTHR30625:SF17">
    <property type="entry name" value="TOLQ-RELATED"/>
    <property type="match status" value="1"/>
</dbReference>
<evidence type="ECO:0000256" key="5">
    <source>
        <dbReference type="ARBA" id="ARBA00023136"/>
    </source>
</evidence>
<keyword evidence="3 7" id="KW-0812">Transmembrane</keyword>
<evidence type="ECO:0000256" key="3">
    <source>
        <dbReference type="ARBA" id="ARBA00022692"/>
    </source>
</evidence>
<evidence type="ECO:0000313" key="9">
    <source>
        <dbReference type="EMBL" id="QDU25322.1"/>
    </source>
</evidence>
<evidence type="ECO:0000256" key="4">
    <source>
        <dbReference type="ARBA" id="ARBA00022989"/>
    </source>
</evidence>
<reference evidence="9 10" key="1">
    <citation type="submission" date="2019-02" db="EMBL/GenBank/DDBJ databases">
        <title>Deep-cultivation of Planctomycetes and their phenomic and genomic characterization uncovers novel biology.</title>
        <authorList>
            <person name="Wiegand S."/>
            <person name="Jogler M."/>
            <person name="Boedeker C."/>
            <person name="Pinto D."/>
            <person name="Vollmers J."/>
            <person name="Rivas-Marin E."/>
            <person name="Kohn T."/>
            <person name="Peeters S.H."/>
            <person name="Heuer A."/>
            <person name="Rast P."/>
            <person name="Oberbeckmann S."/>
            <person name="Bunk B."/>
            <person name="Jeske O."/>
            <person name="Meyerdierks A."/>
            <person name="Storesund J.E."/>
            <person name="Kallscheuer N."/>
            <person name="Luecker S."/>
            <person name="Lage O.M."/>
            <person name="Pohl T."/>
            <person name="Merkel B.J."/>
            <person name="Hornburger P."/>
            <person name="Mueller R.-W."/>
            <person name="Bruemmer F."/>
            <person name="Labrenz M."/>
            <person name="Spormann A.M."/>
            <person name="Op den Camp H."/>
            <person name="Overmann J."/>
            <person name="Amann R."/>
            <person name="Jetten M.S.M."/>
            <person name="Mascher T."/>
            <person name="Medema M.H."/>
            <person name="Devos D.P."/>
            <person name="Kaster A.-K."/>
            <person name="Ovreas L."/>
            <person name="Rohde M."/>
            <person name="Galperin M.Y."/>
            <person name="Jogler C."/>
        </authorList>
    </citation>
    <scope>NUCLEOTIDE SEQUENCE [LARGE SCALE GENOMIC DNA]</scope>
    <source>
        <strain evidence="9 10">ETA_A8</strain>
    </source>
</reference>
<feature type="domain" description="MotA/TolQ/ExbB proton channel" evidence="8">
    <location>
        <begin position="131"/>
        <end position="249"/>
    </location>
</feature>
<dbReference type="OrthoDB" id="9809716at2"/>
<dbReference type="Pfam" id="PF01618">
    <property type="entry name" value="MotA_ExbB"/>
    <property type="match status" value="1"/>
</dbReference>
<accession>A0A517Y5C3</accession>
<dbReference type="RefSeq" id="WP_145084081.1">
    <property type="nucleotide sequence ID" value="NZ_CP036274.1"/>
</dbReference>
<dbReference type="InterPro" id="IPR050790">
    <property type="entry name" value="ExbB/TolQ_transport"/>
</dbReference>
<proteinExistence type="inferred from homology"/>
<sequence length="267" mass="28810">MRWLEVSKPWGLVVVLLLALGLSVEAGRSLGIVTGPVAVAQDEPAEEPAAAEEPAGKPQQSYLAWFFKALGIRYTIAFLALSFSFVAILVMNFLVCRRDSFVPRHLIDAFEAHLNEKRFQEAFDLAKNDESFLGQMLSSGMANLQAGYDKAMEAMAETAEDEGMKIEHRLSYISLIASISPLVGLLGTVDGMVASFQVIAISGATPKASDLAEGISMALITTLVGLVLAIPAILAFNLFKNRISRLTMEAGHAAGRLMGRFESMGKK</sequence>
<dbReference type="InterPro" id="IPR002898">
    <property type="entry name" value="MotA_ExbB_proton_chnl"/>
</dbReference>
<feature type="transmembrane region" description="Helical" evidence="7">
    <location>
        <begin position="214"/>
        <end position="239"/>
    </location>
</feature>
<protein>
    <submittedName>
        <fullName evidence="9">Biopolymer transport protein ExbB</fullName>
    </submittedName>
</protein>
<evidence type="ECO:0000313" key="10">
    <source>
        <dbReference type="Proteomes" id="UP000315017"/>
    </source>
</evidence>
<dbReference type="GO" id="GO:0017038">
    <property type="term" value="P:protein import"/>
    <property type="evidence" value="ECO:0007669"/>
    <property type="project" value="TreeGrafter"/>
</dbReference>
<keyword evidence="4 7" id="KW-1133">Transmembrane helix</keyword>
<dbReference type="KEGG" id="aagg:ETAA8_03870"/>
<keyword evidence="6" id="KW-0813">Transport</keyword>
<organism evidence="9 10">
    <name type="scientific">Anatilimnocola aggregata</name>
    <dbReference type="NCBI Taxonomy" id="2528021"/>
    <lineage>
        <taxon>Bacteria</taxon>
        <taxon>Pseudomonadati</taxon>
        <taxon>Planctomycetota</taxon>
        <taxon>Planctomycetia</taxon>
        <taxon>Pirellulales</taxon>
        <taxon>Pirellulaceae</taxon>
        <taxon>Anatilimnocola</taxon>
    </lineage>
</organism>